<dbReference type="SMART" id="SM00980">
    <property type="entry name" value="THAP"/>
    <property type="match status" value="1"/>
</dbReference>
<evidence type="ECO:0000256" key="14">
    <source>
        <dbReference type="SAM" id="MobiDB-lite"/>
    </source>
</evidence>
<keyword evidence="11 13" id="KW-0131">Cell cycle</keyword>
<feature type="compositionally biased region" description="Low complexity" evidence="14">
    <location>
        <begin position="121"/>
        <end position="139"/>
    </location>
</feature>
<dbReference type="PANTHER" id="PTHR46600">
    <property type="entry name" value="THAP DOMAIN-CONTAINING"/>
    <property type="match status" value="1"/>
</dbReference>
<organism evidence="16 17">
    <name type="scientific">Nothobranchius furzeri</name>
    <name type="common">Turquoise killifish</name>
    <dbReference type="NCBI Taxonomy" id="105023"/>
    <lineage>
        <taxon>Eukaryota</taxon>
        <taxon>Metazoa</taxon>
        <taxon>Chordata</taxon>
        <taxon>Craniata</taxon>
        <taxon>Vertebrata</taxon>
        <taxon>Euteleostomi</taxon>
        <taxon>Actinopterygii</taxon>
        <taxon>Neopterygii</taxon>
        <taxon>Teleostei</taxon>
        <taxon>Neoteleostei</taxon>
        <taxon>Acanthomorphata</taxon>
        <taxon>Ovalentaria</taxon>
        <taxon>Atherinomorphae</taxon>
        <taxon>Cyprinodontiformes</taxon>
        <taxon>Nothobranchiidae</taxon>
        <taxon>Nothobranchius</taxon>
    </lineage>
</organism>
<comment type="function">
    <text evidence="13">DNA-binding transcription regulator that regulates endothelial cell proliferation and G1/S cell-cycle progression. Specifically binds the 5'-[AT]NTNN[GT]GGCA[AGT]-3' core DNA sequence and acts by modulating expression of pRB-E2F cell-cycle target genes.</text>
</comment>
<dbReference type="PROSITE" id="PS50950">
    <property type="entry name" value="ZF_THAP"/>
    <property type="match status" value="1"/>
</dbReference>
<accession>A0A9D3C1E1</accession>
<gene>
    <name evidence="16" type="ORF">G4P62_000086</name>
</gene>
<dbReference type="PANTHER" id="PTHR46600:SF1">
    <property type="entry name" value="THAP DOMAIN-CONTAINING PROTEIN 1"/>
    <property type="match status" value="1"/>
</dbReference>
<dbReference type="Proteomes" id="UP000822369">
    <property type="component" value="Chromosome 2"/>
</dbReference>
<feature type="compositionally biased region" description="Low complexity" evidence="14">
    <location>
        <begin position="241"/>
        <end position="255"/>
    </location>
</feature>
<name>A0A9D3C1E1_NOTFU</name>
<sequence>MPHCAAFGCNFQSKGNKGTGVSLHSFPTDKKRRKQWEDACGRTQLPKDPRLCSRHFSPDAFEAYSRPRLLKELTGAAGYERRLQLNALPTVFPHKEPKRPRKEREMRAKNHKNRHRPETLAAVLSRQPAPAAAASGEPSDMPLVTDEAQNSPLPSLSVATQYSNCTDAATQTDSDMSDAAAQWPADVQRVVTGEHAYAEKRGLDQQEEEDTGCLGLFSSGDECSESSQPLHKNPDPEYILSSSEPSQSSQGSHASTATEGDRVFLVSEEKLKQLLQHCLNCGSLIAPEDVKELQKEGSPLTLELTCAKGCSDRWQPQPTLSGTKGKGCLPRWGACW</sequence>
<proteinExistence type="inferred from homology"/>
<keyword evidence="3" id="KW-0479">Metal-binding</keyword>
<feature type="region of interest" description="Disordered" evidence="14">
    <location>
        <begin position="199"/>
        <end position="259"/>
    </location>
</feature>
<dbReference type="InterPro" id="IPR006612">
    <property type="entry name" value="THAP_Znf"/>
</dbReference>
<protein>
    <recommendedName>
        <fullName evidence="13">THAP domain-containing protein 1</fullName>
    </recommendedName>
</protein>
<evidence type="ECO:0000256" key="3">
    <source>
        <dbReference type="ARBA" id="ARBA00022723"/>
    </source>
</evidence>
<feature type="region of interest" description="Disordered" evidence="14">
    <location>
        <begin position="92"/>
        <end position="151"/>
    </location>
</feature>
<dbReference type="Gene3D" id="6.20.210.20">
    <property type="entry name" value="THAP domain"/>
    <property type="match status" value="1"/>
</dbReference>
<comment type="subcellular location">
    <subcellularLocation>
        <location evidence="1 13">Nucleus</location>
        <location evidence="1 13">Nucleoplasm</location>
    </subcellularLocation>
</comment>
<evidence type="ECO:0000256" key="7">
    <source>
        <dbReference type="ARBA" id="ARBA00023054"/>
    </source>
</evidence>
<dbReference type="GO" id="GO:0005654">
    <property type="term" value="C:nucleoplasm"/>
    <property type="evidence" value="ECO:0007669"/>
    <property type="project" value="UniProtKB-SubCell"/>
</dbReference>
<dbReference type="GO" id="GO:0008270">
    <property type="term" value="F:zinc ion binding"/>
    <property type="evidence" value="ECO:0007669"/>
    <property type="project" value="UniProtKB-KW"/>
</dbReference>
<dbReference type="GO" id="GO:0043565">
    <property type="term" value="F:sequence-specific DNA binding"/>
    <property type="evidence" value="ECO:0007669"/>
    <property type="project" value="UniProtKB-UniRule"/>
</dbReference>
<evidence type="ECO:0000256" key="9">
    <source>
        <dbReference type="ARBA" id="ARBA00023163"/>
    </source>
</evidence>
<dbReference type="KEGG" id="nfu:107382745"/>
<keyword evidence="9 13" id="KW-0804">Transcription</keyword>
<dbReference type="SMART" id="SM00692">
    <property type="entry name" value="DM3"/>
    <property type="match status" value="1"/>
</dbReference>
<dbReference type="EMBL" id="JAAVVJ010000002">
    <property type="protein sequence ID" value="KAF7227860.1"/>
    <property type="molecule type" value="Genomic_DNA"/>
</dbReference>
<evidence type="ECO:0000256" key="11">
    <source>
        <dbReference type="ARBA" id="ARBA00023306"/>
    </source>
</evidence>
<keyword evidence="8 12" id="KW-0238">DNA-binding</keyword>
<keyword evidence="4 12" id="KW-0863">Zinc-finger</keyword>
<evidence type="ECO:0000256" key="8">
    <source>
        <dbReference type="ARBA" id="ARBA00023125"/>
    </source>
</evidence>
<feature type="domain" description="THAP-type" evidence="15">
    <location>
        <begin position="1"/>
        <end position="92"/>
    </location>
</feature>
<keyword evidence="7 13" id="KW-0175">Coiled coil</keyword>
<evidence type="ECO:0000313" key="17">
    <source>
        <dbReference type="Proteomes" id="UP000822369"/>
    </source>
</evidence>
<evidence type="ECO:0000256" key="12">
    <source>
        <dbReference type="PROSITE-ProRule" id="PRU00309"/>
    </source>
</evidence>
<dbReference type="AlphaFoldDB" id="A0A9D3C1E1"/>
<dbReference type="OrthoDB" id="8447297at2759"/>
<evidence type="ECO:0000256" key="2">
    <source>
        <dbReference type="ARBA" id="ARBA00006177"/>
    </source>
</evidence>
<reference evidence="16" key="1">
    <citation type="submission" date="2020-03" db="EMBL/GenBank/DDBJ databases">
        <title>Intra-Species Differences in Population Size shape Life History and Genome Evolution.</title>
        <authorList>
            <person name="Willemsen D."/>
            <person name="Cui R."/>
            <person name="Valenzano D.R."/>
        </authorList>
    </citation>
    <scope>NUCLEOTIDE SEQUENCE</scope>
    <source>
        <strain evidence="16">GRZ</strain>
        <tissue evidence="16">Whole</tissue>
    </source>
</reference>
<evidence type="ECO:0000259" key="15">
    <source>
        <dbReference type="PROSITE" id="PS50950"/>
    </source>
</evidence>
<keyword evidence="6 13" id="KW-0805">Transcription regulation</keyword>
<evidence type="ECO:0000256" key="4">
    <source>
        <dbReference type="ARBA" id="ARBA00022771"/>
    </source>
</evidence>
<evidence type="ECO:0000256" key="10">
    <source>
        <dbReference type="ARBA" id="ARBA00023242"/>
    </source>
</evidence>
<dbReference type="SUPFAM" id="SSF57716">
    <property type="entry name" value="Glucocorticoid receptor-like (DNA-binding domain)"/>
    <property type="match status" value="1"/>
</dbReference>
<evidence type="ECO:0000256" key="5">
    <source>
        <dbReference type="ARBA" id="ARBA00022833"/>
    </source>
</evidence>
<comment type="caution">
    <text evidence="16">The sequence shown here is derived from an EMBL/GenBank/DDBJ whole genome shotgun (WGS) entry which is preliminary data.</text>
</comment>
<evidence type="ECO:0000256" key="1">
    <source>
        <dbReference type="ARBA" id="ARBA00004642"/>
    </source>
</evidence>
<dbReference type="GO" id="GO:0003700">
    <property type="term" value="F:DNA-binding transcription factor activity"/>
    <property type="evidence" value="ECO:0007669"/>
    <property type="project" value="UniProtKB-UniRule"/>
</dbReference>
<dbReference type="InterPro" id="IPR026516">
    <property type="entry name" value="THAP1/10"/>
</dbReference>
<keyword evidence="10 13" id="KW-0539">Nucleus</keyword>
<comment type="similarity">
    <text evidence="2 13">Belongs to the THAP1 family.</text>
</comment>
<evidence type="ECO:0000256" key="13">
    <source>
        <dbReference type="RuleBase" id="RU369073"/>
    </source>
</evidence>
<evidence type="ECO:0000256" key="6">
    <source>
        <dbReference type="ARBA" id="ARBA00023015"/>
    </source>
</evidence>
<evidence type="ECO:0000313" key="16">
    <source>
        <dbReference type="EMBL" id="KAF7227860.1"/>
    </source>
</evidence>
<dbReference type="Pfam" id="PF05485">
    <property type="entry name" value="THAP"/>
    <property type="match status" value="1"/>
</dbReference>
<dbReference type="InterPro" id="IPR038441">
    <property type="entry name" value="THAP_Znf_sf"/>
</dbReference>
<dbReference type="GO" id="GO:0001935">
    <property type="term" value="P:endothelial cell proliferation"/>
    <property type="evidence" value="ECO:0007669"/>
    <property type="project" value="UniProtKB-UniRule"/>
</dbReference>
<keyword evidence="5" id="KW-0862">Zinc</keyword>